<evidence type="ECO:0000313" key="2">
    <source>
        <dbReference type="EMBL" id="CAB4193809.1"/>
    </source>
</evidence>
<proteinExistence type="predicted"/>
<dbReference type="EMBL" id="LR796916">
    <property type="protein sequence ID" value="CAB4175485.1"/>
    <property type="molecule type" value="Genomic_DNA"/>
</dbReference>
<evidence type="ECO:0000313" key="1">
    <source>
        <dbReference type="EMBL" id="CAB4175485.1"/>
    </source>
</evidence>
<accession>A0A6J5Q225</accession>
<dbReference type="EMBL" id="LR797195">
    <property type="protein sequence ID" value="CAB4193809.1"/>
    <property type="molecule type" value="Genomic_DNA"/>
</dbReference>
<organism evidence="1">
    <name type="scientific">uncultured Caudovirales phage</name>
    <dbReference type="NCBI Taxonomy" id="2100421"/>
    <lineage>
        <taxon>Viruses</taxon>
        <taxon>Duplodnaviria</taxon>
        <taxon>Heunggongvirae</taxon>
        <taxon>Uroviricota</taxon>
        <taxon>Caudoviricetes</taxon>
        <taxon>Peduoviridae</taxon>
        <taxon>Maltschvirus</taxon>
        <taxon>Maltschvirus maltsch</taxon>
    </lineage>
</organism>
<sequence>MSIKVKDEYRRNDLSLSPGGSDVTAIMSNGKKLTYDKIKSVEKYCARLKKDPTVIEIIVDGEAYWKRNQ</sequence>
<reference evidence="1" key="1">
    <citation type="submission" date="2020-05" db="EMBL/GenBank/DDBJ databases">
        <authorList>
            <person name="Chiriac C."/>
            <person name="Salcher M."/>
            <person name="Ghai R."/>
            <person name="Kavagutti S V."/>
        </authorList>
    </citation>
    <scope>NUCLEOTIDE SEQUENCE</scope>
</reference>
<protein>
    <submittedName>
        <fullName evidence="1">Uncharacterized protein</fullName>
    </submittedName>
</protein>
<name>A0A6J5Q225_9CAUD</name>
<gene>
    <name evidence="2" type="ORF">UFOVP1247_180</name>
    <name evidence="1" type="ORF">UFOVP970_220</name>
</gene>